<evidence type="ECO:0000313" key="10">
    <source>
        <dbReference type="Proteomes" id="UP000837801"/>
    </source>
</evidence>
<comment type="subcellular location">
    <subcellularLocation>
        <location evidence="1">Membrane</location>
        <topology evidence="1">Multi-pass membrane protein</topology>
    </subcellularLocation>
</comment>
<dbReference type="PANTHER" id="PTHR30520:SF6">
    <property type="entry name" value="FORMATE_NITRATE FAMILY TRANSPORTER (EUROFUNG)"/>
    <property type="match status" value="1"/>
</dbReference>
<keyword evidence="4 8" id="KW-1133">Transmembrane helix</keyword>
<feature type="transmembrane region" description="Helical" evidence="8">
    <location>
        <begin position="215"/>
        <end position="235"/>
    </location>
</feature>
<feature type="transmembrane region" description="Helical" evidence="8">
    <location>
        <begin position="242"/>
        <end position="260"/>
    </location>
</feature>
<feature type="compositionally biased region" description="Acidic residues" evidence="7">
    <location>
        <begin position="302"/>
        <end position="317"/>
    </location>
</feature>
<organism evidence="9 10">
    <name type="scientific">[Candida] railenensis</name>
    <dbReference type="NCBI Taxonomy" id="45579"/>
    <lineage>
        <taxon>Eukaryota</taxon>
        <taxon>Fungi</taxon>
        <taxon>Dikarya</taxon>
        <taxon>Ascomycota</taxon>
        <taxon>Saccharomycotina</taxon>
        <taxon>Pichiomycetes</taxon>
        <taxon>Debaryomycetaceae</taxon>
        <taxon>Kurtzmaniella</taxon>
    </lineage>
</organism>
<feature type="region of interest" description="Disordered" evidence="7">
    <location>
        <begin position="567"/>
        <end position="607"/>
    </location>
</feature>
<feature type="transmembrane region" description="Helical" evidence="8">
    <location>
        <begin position="112"/>
        <end position="135"/>
    </location>
</feature>
<gene>
    <name evidence="9" type="ORF">CLIB1423_06S01200</name>
</gene>
<dbReference type="Proteomes" id="UP000837801">
    <property type="component" value="Unassembled WGS sequence"/>
</dbReference>
<keyword evidence="5 8" id="KW-0472">Membrane</keyword>
<feature type="region of interest" description="Disordered" evidence="7">
    <location>
        <begin position="411"/>
        <end position="437"/>
    </location>
</feature>
<feature type="region of interest" description="Disordered" evidence="7">
    <location>
        <begin position="290"/>
        <end position="388"/>
    </location>
</feature>
<dbReference type="OrthoDB" id="4829at2759"/>
<feature type="region of interest" description="Disordered" evidence="7">
    <location>
        <begin position="463"/>
        <end position="518"/>
    </location>
</feature>
<dbReference type="AlphaFoldDB" id="A0A9P0VX87"/>
<evidence type="ECO:0000256" key="5">
    <source>
        <dbReference type="ARBA" id="ARBA00023136"/>
    </source>
</evidence>
<evidence type="ECO:0000256" key="4">
    <source>
        <dbReference type="ARBA" id="ARBA00022989"/>
    </source>
</evidence>
<dbReference type="GO" id="GO:0015513">
    <property type="term" value="F:high-affinity secondary active nitrite transmembrane transporter activity"/>
    <property type="evidence" value="ECO:0007669"/>
    <property type="project" value="TreeGrafter"/>
</dbReference>
<feature type="compositionally biased region" description="Basic and acidic residues" evidence="7">
    <location>
        <begin position="319"/>
        <end position="334"/>
    </location>
</feature>
<feature type="compositionally biased region" description="Polar residues" evidence="7">
    <location>
        <begin position="586"/>
        <end position="607"/>
    </location>
</feature>
<dbReference type="Gene3D" id="1.20.1080.10">
    <property type="entry name" value="Glycerol uptake facilitator protein"/>
    <property type="match status" value="1"/>
</dbReference>
<proteinExistence type="inferred from homology"/>
<evidence type="ECO:0000313" key="9">
    <source>
        <dbReference type="EMBL" id="CAH2352207.1"/>
    </source>
</evidence>
<dbReference type="NCBIfam" id="TIGR00790">
    <property type="entry name" value="fnt"/>
    <property type="match status" value="1"/>
</dbReference>
<dbReference type="EMBL" id="CAKXYY010000006">
    <property type="protein sequence ID" value="CAH2352207.1"/>
    <property type="molecule type" value="Genomic_DNA"/>
</dbReference>
<sequence>MADESLYISTNEAALAVVATAMKKARLSLDTLIINSFVAGILFTAGGMIHVHVQGGSPSVYEGDPALINLIQGLVYPLGLFYVVVLGVDLFNSNILYFIVGYARGAVSLVDLLISWFISWFGNLVGTIFVCYIICNYSDVTRQTLYVQGSVDIAVDKVSYTFVQTMLKGMAGNFFVCLAIYLQLMAKPLHVKFLLMVLPVFTFVTMGFTHSVADMYMMIIGLINGAPVSVGKVIWKVFIPATIGNIIGGSFFGLLIPWYLHIVVVEKDIRLLKLPRYEYRDEQPELNQDSRVVRVKSGGPEDVVEGEEGEDGDDGFVEDQQRGEGQQELRGIMEDKEESSGAESPPASQYPPPQGITRNESFSNLSTTPSRMSAYSRYSNYRRRSREVKSPKNVFPVYGMGAPLERERSIVYGRTDNSSGDETNQRRRSTDLDEQSISSYRTANRELRTRGSAEFLGARLKKVMSRKQTEKPNDLEQQLPSRRPTIRQSSMSSSISRYLGRNSHSSRKDSLKASNKEELEEKIERAGITPLAAEASDGAAGVSEFFMGRDLEYNTNIANTVDEGISPTDEVSHFGPNLDATKENDTVPNSTNDSFNIVNYNPTESKE</sequence>
<keyword evidence="3 8" id="KW-0812">Transmembrane</keyword>
<feature type="transmembrane region" description="Helical" evidence="8">
    <location>
        <begin position="166"/>
        <end position="184"/>
    </location>
</feature>
<feature type="compositionally biased region" description="Polar residues" evidence="7">
    <location>
        <begin position="356"/>
        <end position="369"/>
    </location>
</feature>
<dbReference type="Pfam" id="PF01226">
    <property type="entry name" value="Form_Nir_trans"/>
    <property type="match status" value="1"/>
</dbReference>
<comment type="caution">
    <text evidence="9">The sequence shown here is derived from an EMBL/GenBank/DDBJ whole genome shotgun (WGS) entry which is preliminary data.</text>
</comment>
<dbReference type="InterPro" id="IPR023271">
    <property type="entry name" value="Aquaporin-like"/>
</dbReference>
<dbReference type="InterPro" id="IPR000292">
    <property type="entry name" value="For/NO2_transpt"/>
</dbReference>
<dbReference type="GO" id="GO:0005886">
    <property type="term" value="C:plasma membrane"/>
    <property type="evidence" value="ECO:0007669"/>
    <property type="project" value="TreeGrafter"/>
</dbReference>
<evidence type="ECO:0000256" key="2">
    <source>
        <dbReference type="ARBA" id="ARBA00022448"/>
    </source>
</evidence>
<reference evidence="9" key="1">
    <citation type="submission" date="2022-03" db="EMBL/GenBank/DDBJ databases">
        <authorList>
            <person name="Legras J.-L."/>
            <person name="Devillers H."/>
            <person name="Grondin C."/>
        </authorList>
    </citation>
    <scope>NUCLEOTIDE SEQUENCE</scope>
    <source>
        <strain evidence="9">CLIB 1423</strain>
    </source>
</reference>
<evidence type="ECO:0000256" key="3">
    <source>
        <dbReference type="ARBA" id="ARBA00022692"/>
    </source>
</evidence>
<evidence type="ECO:0000256" key="8">
    <source>
        <dbReference type="SAM" id="Phobius"/>
    </source>
</evidence>
<feature type="compositionally biased region" description="Low complexity" evidence="7">
    <location>
        <begin position="370"/>
        <end position="379"/>
    </location>
</feature>
<accession>A0A9P0VX87</accession>
<evidence type="ECO:0000256" key="6">
    <source>
        <dbReference type="ARBA" id="ARBA00049660"/>
    </source>
</evidence>
<protein>
    <submittedName>
        <fullName evidence="9">Uncharacterized transporter</fullName>
    </submittedName>
</protein>
<dbReference type="FunFam" id="1.20.1080.10:FF:000011">
    <property type="entry name" value="Formate family transporter"/>
    <property type="match status" value="1"/>
</dbReference>
<feature type="transmembrane region" description="Helical" evidence="8">
    <location>
        <begin position="191"/>
        <end position="209"/>
    </location>
</feature>
<feature type="compositionally biased region" description="Basic and acidic residues" evidence="7">
    <location>
        <begin position="506"/>
        <end position="518"/>
    </location>
</feature>
<feature type="transmembrane region" description="Helical" evidence="8">
    <location>
        <begin position="73"/>
        <end position="100"/>
    </location>
</feature>
<keyword evidence="10" id="KW-1185">Reference proteome</keyword>
<dbReference type="GO" id="GO:0015707">
    <property type="term" value="P:nitrite transport"/>
    <property type="evidence" value="ECO:0007669"/>
    <property type="project" value="TreeGrafter"/>
</dbReference>
<evidence type="ECO:0000256" key="1">
    <source>
        <dbReference type="ARBA" id="ARBA00004141"/>
    </source>
</evidence>
<name>A0A9P0VX87_9ASCO</name>
<keyword evidence="2" id="KW-0813">Transport</keyword>
<feature type="transmembrane region" description="Helical" evidence="8">
    <location>
        <begin position="32"/>
        <end position="53"/>
    </location>
</feature>
<dbReference type="PANTHER" id="PTHR30520">
    <property type="entry name" value="FORMATE TRANSPORTER-RELATED"/>
    <property type="match status" value="1"/>
</dbReference>
<comment type="similarity">
    <text evidence="6">Belongs to the FNT transporter (TC 1.A.16) family.</text>
</comment>
<evidence type="ECO:0000256" key="7">
    <source>
        <dbReference type="SAM" id="MobiDB-lite"/>
    </source>
</evidence>